<organism evidence="1 2">
    <name type="scientific">Arthrobacter ginkgonis</name>
    <dbReference type="NCBI Taxonomy" id="1630594"/>
    <lineage>
        <taxon>Bacteria</taxon>
        <taxon>Bacillati</taxon>
        <taxon>Actinomycetota</taxon>
        <taxon>Actinomycetes</taxon>
        <taxon>Micrococcales</taxon>
        <taxon>Micrococcaceae</taxon>
        <taxon>Arthrobacter</taxon>
    </lineage>
</organism>
<protein>
    <submittedName>
        <fullName evidence="1">Uncharacterized protein</fullName>
    </submittedName>
</protein>
<keyword evidence="2" id="KW-1185">Reference proteome</keyword>
<dbReference type="Proteomes" id="UP001500752">
    <property type="component" value="Unassembled WGS sequence"/>
</dbReference>
<name>A0ABP7C639_9MICC</name>
<sequence length="86" mass="9496">MEHRQRTDKLLVVADESGNIVAAMWPGADSENGPTETGMGIADGQSAYEVLVPEELHELAQTDLGKLRLKTDTPEATLIRDDEYRE</sequence>
<dbReference type="RefSeq" id="WP_345150052.1">
    <property type="nucleotide sequence ID" value="NZ_BAABEO010000011.1"/>
</dbReference>
<dbReference type="EMBL" id="BAABEO010000011">
    <property type="protein sequence ID" value="GAA3679531.1"/>
    <property type="molecule type" value="Genomic_DNA"/>
</dbReference>
<gene>
    <name evidence="1" type="ORF">GCM10023081_17130</name>
</gene>
<proteinExistence type="predicted"/>
<accession>A0ABP7C639</accession>
<comment type="caution">
    <text evidence="1">The sequence shown here is derived from an EMBL/GenBank/DDBJ whole genome shotgun (WGS) entry which is preliminary data.</text>
</comment>
<evidence type="ECO:0000313" key="1">
    <source>
        <dbReference type="EMBL" id="GAA3679531.1"/>
    </source>
</evidence>
<evidence type="ECO:0000313" key="2">
    <source>
        <dbReference type="Proteomes" id="UP001500752"/>
    </source>
</evidence>
<reference evidence="2" key="1">
    <citation type="journal article" date="2019" name="Int. J. Syst. Evol. Microbiol.">
        <title>The Global Catalogue of Microorganisms (GCM) 10K type strain sequencing project: providing services to taxonomists for standard genome sequencing and annotation.</title>
        <authorList>
            <consortium name="The Broad Institute Genomics Platform"/>
            <consortium name="The Broad Institute Genome Sequencing Center for Infectious Disease"/>
            <person name="Wu L."/>
            <person name="Ma J."/>
        </authorList>
    </citation>
    <scope>NUCLEOTIDE SEQUENCE [LARGE SCALE GENOMIC DNA]</scope>
    <source>
        <strain evidence="2">JCM 30742</strain>
    </source>
</reference>